<comment type="caution">
    <text evidence="2">The sequence shown here is derived from an EMBL/GenBank/DDBJ whole genome shotgun (WGS) entry which is preliminary data.</text>
</comment>
<evidence type="ECO:0000313" key="2">
    <source>
        <dbReference type="EMBL" id="OGD67332.1"/>
    </source>
</evidence>
<sequence length="225" mass="27011">MGIRNIIFSEGEFYHIYNRGTDKRIIFDEKRDYLRFITLLYLCNNTEKIHINEYAKKGFNLLSLLKVQKENTLVEIGAYCLMPNHFHLLIREKVEGGISNFMQKLATAYSMYYNSKYQRTGSLFEGKFKATHVAKDNYLEYLFAYIHLNPVKLIDSKWKENGIKDKKKTKKFLENYEYSSYLDFIGKNNRIEEKILDGKNFPNYFETFEEFNKFVDEWLSFEEEK</sequence>
<dbReference type="GO" id="GO:0006313">
    <property type="term" value="P:DNA transposition"/>
    <property type="evidence" value="ECO:0007669"/>
    <property type="project" value="InterPro"/>
</dbReference>
<reference evidence="2 3" key="1">
    <citation type="journal article" date="2016" name="Nat. Commun.">
        <title>Thousands of microbial genomes shed light on interconnected biogeochemical processes in an aquifer system.</title>
        <authorList>
            <person name="Anantharaman K."/>
            <person name="Brown C.T."/>
            <person name="Hug L.A."/>
            <person name="Sharon I."/>
            <person name="Castelle C.J."/>
            <person name="Probst A.J."/>
            <person name="Thomas B.C."/>
            <person name="Singh A."/>
            <person name="Wilkins M.J."/>
            <person name="Karaoz U."/>
            <person name="Brodie E.L."/>
            <person name="Williams K.H."/>
            <person name="Hubbard S.S."/>
            <person name="Banfield J.F."/>
        </authorList>
    </citation>
    <scope>NUCLEOTIDE SEQUENCE [LARGE SCALE GENOMIC DNA]</scope>
</reference>
<dbReference type="InterPro" id="IPR036515">
    <property type="entry name" value="Transposase_17_sf"/>
</dbReference>
<dbReference type="Gene3D" id="3.30.70.1290">
    <property type="entry name" value="Transposase IS200-like"/>
    <property type="match status" value="1"/>
</dbReference>
<feature type="domain" description="Transposase IS200-like" evidence="1">
    <location>
        <begin position="9"/>
        <end position="149"/>
    </location>
</feature>
<dbReference type="SUPFAM" id="SSF143422">
    <property type="entry name" value="Transposase IS200-like"/>
    <property type="match status" value="1"/>
</dbReference>
<evidence type="ECO:0000313" key="3">
    <source>
        <dbReference type="Proteomes" id="UP000179003"/>
    </source>
</evidence>
<dbReference type="Pfam" id="PF01797">
    <property type="entry name" value="Y1_Tnp"/>
    <property type="match status" value="1"/>
</dbReference>
<proteinExistence type="predicted"/>
<accession>A0A1F5EIV2</accession>
<dbReference type="PANTHER" id="PTHR34322:SF2">
    <property type="entry name" value="TRANSPOSASE IS200-LIKE DOMAIN-CONTAINING PROTEIN"/>
    <property type="match status" value="1"/>
</dbReference>
<dbReference type="STRING" id="1797582.A2442_01025"/>
<dbReference type="GO" id="GO:0004803">
    <property type="term" value="F:transposase activity"/>
    <property type="evidence" value="ECO:0007669"/>
    <property type="project" value="InterPro"/>
</dbReference>
<dbReference type="Proteomes" id="UP000179003">
    <property type="component" value="Unassembled WGS sequence"/>
</dbReference>
<dbReference type="AlphaFoldDB" id="A0A1F5EIV2"/>
<protein>
    <recommendedName>
        <fullName evidence="1">Transposase IS200-like domain-containing protein</fullName>
    </recommendedName>
</protein>
<dbReference type="SMART" id="SM01321">
    <property type="entry name" value="Y1_Tnp"/>
    <property type="match status" value="1"/>
</dbReference>
<gene>
    <name evidence="2" type="ORF">A2442_01025</name>
</gene>
<name>A0A1F5EIV2_9BACT</name>
<evidence type="ECO:0000259" key="1">
    <source>
        <dbReference type="SMART" id="SM01321"/>
    </source>
</evidence>
<organism evidence="2 3">
    <name type="scientific">Candidatus Campbellbacteria bacterium RIFOXYC2_FULL_35_25</name>
    <dbReference type="NCBI Taxonomy" id="1797582"/>
    <lineage>
        <taxon>Bacteria</taxon>
        <taxon>Candidatus Campbelliibacteriota</taxon>
    </lineage>
</organism>
<dbReference type="EMBL" id="MFAE01000006">
    <property type="protein sequence ID" value="OGD67332.1"/>
    <property type="molecule type" value="Genomic_DNA"/>
</dbReference>
<dbReference type="InterPro" id="IPR002686">
    <property type="entry name" value="Transposase_17"/>
</dbReference>
<dbReference type="GO" id="GO:0003677">
    <property type="term" value="F:DNA binding"/>
    <property type="evidence" value="ECO:0007669"/>
    <property type="project" value="InterPro"/>
</dbReference>
<dbReference type="PANTHER" id="PTHR34322">
    <property type="entry name" value="TRANSPOSASE, Y1_TNP DOMAIN-CONTAINING"/>
    <property type="match status" value="1"/>
</dbReference>